<gene>
    <name evidence="2" type="ORF">SE17_29665</name>
</gene>
<dbReference type="GO" id="GO:0004713">
    <property type="term" value="F:protein tyrosine kinase activity"/>
    <property type="evidence" value="ECO:0007669"/>
    <property type="project" value="TreeGrafter"/>
</dbReference>
<keyword evidence="1" id="KW-0812">Transmembrane</keyword>
<dbReference type="EMBL" id="LJCR01001652">
    <property type="protein sequence ID" value="KPV49963.1"/>
    <property type="molecule type" value="Genomic_DNA"/>
</dbReference>
<feature type="transmembrane region" description="Helical" evidence="1">
    <location>
        <begin position="12"/>
        <end position="32"/>
    </location>
</feature>
<dbReference type="GO" id="GO:0005886">
    <property type="term" value="C:plasma membrane"/>
    <property type="evidence" value="ECO:0007669"/>
    <property type="project" value="TreeGrafter"/>
</dbReference>
<dbReference type="InterPro" id="IPR050445">
    <property type="entry name" value="Bact_polysacc_biosynth/exp"/>
</dbReference>
<protein>
    <submittedName>
        <fullName evidence="2">Lipopolysaccharide biosynthesis protein</fullName>
    </submittedName>
</protein>
<keyword evidence="1" id="KW-0472">Membrane</keyword>
<feature type="transmembrane region" description="Helical" evidence="1">
    <location>
        <begin position="172"/>
        <end position="194"/>
    </location>
</feature>
<dbReference type="PANTHER" id="PTHR32309:SF13">
    <property type="entry name" value="FERRIC ENTEROBACTIN TRANSPORT PROTEIN FEPE"/>
    <property type="match status" value="1"/>
</dbReference>
<accession>A0A0P9CWR7</accession>
<proteinExistence type="predicted"/>
<keyword evidence="3" id="KW-1185">Reference proteome</keyword>
<comment type="caution">
    <text evidence="2">The sequence shown here is derived from an EMBL/GenBank/DDBJ whole genome shotgun (WGS) entry which is preliminary data.</text>
</comment>
<evidence type="ECO:0000256" key="1">
    <source>
        <dbReference type="SAM" id="Phobius"/>
    </source>
</evidence>
<evidence type="ECO:0000313" key="3">
    <source>
        <dbReference type="Proteomes" id="UP000050509"/>
    </source>
</evidence>
<keyword evidence="1" id="KW-1133">Transmembrane helix</keyword>
<reference evidence="2 3" key="1">
    <citation type="submission" date="2015-09" db="EMBL/GenBank/DDBJ databases">
        <title>Draft genome sequence of Kouleothrix aurantiaca JCM 19913.</title>
        <authorList>
            <person name="Hemp J."/>
        </authorList>
    </citation>
    <scope>NUCLEOTIDE SEQUENCE [LARGE SCALE GENOMIC DNA]</scope>
    <source>
        <strain evidence="2 3">COM-B</strain>
    </source>
</reference>
<dbReference type="Proteomes" id="UP000050509">
    <property type="component" value="Unassembled WGS sequence"/>
</dbReference>
<organism evidence="2 3">
    <name type="scientific">Kouleothrix aurantiaca</name>
    <dbReference type="NCBI Taxonomy" id="186479"/>
    <lineage>
        <taxon>Bacteria</taxon>
        <taxon>Bacillati</taxon>
        <taxon>Chloroflexota</taxon>
        <taxon>Chloroflexia</taxon>
        <taxon>Chloroflexales</taxon>
        <taxon>Roseiflexineae</taxon>
        <taxon>Roseiflexaceae</taxon>
        <taxon>Kouleothrix</taxon>
    </lineage>
</organism>
<name>A0A0P9CWR7_9CHLR</name>
<dbReference type="AlphaFoldDB" id="A0A0P9CWR7"/>
<sequence>MLLSDYVNILRRRWWVILLTAFVAAASGYAFGKIQFALGNTLYRSEATYQVVANQLDQGLYLVLQTKMNSYRNLALAPKELDKISQQLQLDRDADWLLNKHVAIQVLPDEQKMVIQTTYPDAATAPRLADAIGANMVGLVAAQIASLEGSSRINVIEIQSARAPYLYWPPRAVVTVPAGLLLGLVLGLIFAFILEALDNTLKTANDIERYVGLTTLGAIPTVDR</sequence>
<evidence type="ECO:0000313" key="2">
    <source>
        <dbReference type="EMBL" id="KPV49963.1"/>
    </source>
</evidence>
<dbReference type="PANTHER" id="PTHR32309">
    <property type="entry name" value="TYROSINE-PROTEIN KINASE"/>
    <property type="match status" value="1"/>
</dbReference>